<feature type="domain" description="Peptidase A1" evidence="3">
    <location>
        <begin position="43"/>
        <end position="355"/>
    </location>
</feature>
<comment type="caution">
    <text evidence="4">The sequence shown here is derived from an EMBL/GenBank/DDBJ whole genome shotgun (WGS) entry which is preliminary data.</text>
</comment>
<keyword evidence="1" id="KW-0812">Transmembrane</keyword>
<keyword evidence="5" id="KW-1185">Reference proteome</keyword>
<dbReference type="SUPFAM" id="SSF50630">
    <property type="entry name" value="Acid proteases"/>
    <property type="match status" value="1"/>
</dbReference>
<evidence type="ECO:0000256" key="1">
    <source>
        <dbReference type="SAM" id="Phobius"/>
    </source>
</evidence>
<protein>
    <submittedName>
        <fullName evidence="4">Aspartyl protease-related</fullName>
    </submittedName>
</protein>
<proteinExistence type="predicted"/>
<evidence type="ECO:0000313" key="4">
    <source>
        <dbReference type="EMBL" id="KAJ5074061.1"/>
    </source>
</evidence>
<keyword evidence="1" id="KW-0472">Membrane</keyword>
<keyword evidence="1" id="KW-1133">Transmembrane helix</keyword>
<feature type="transmembrane region" description="Helical" evidence="1">
    <location>
        <begin position="413"/>
        <end position="433"/>
    </location>
</feature>
<feature type="signal peptide" evidence="2">
    <location>
        <begin position="1"/>
        <end position="21"/>
    </location>
</feature>
<evidence type="ECO:0000313" key="5">
    <source>
        <dbReference type="Proteomes" id="UP001149090"/>
    </source>
</evidence>
<dbReference type="InterPro" id="IPR033121">
    <property type="entry name" value="PEPTIDASE_A1"/>
</dbReference>
<keyword evidence="2" id="KW-0732">Signal</keyword>
<dbReference type="Proteomes" id="UP001149090">
    <property type="component" value="Unassembled WGS sequence"/>
</dbReference>
<organism evidence="4 5">
    <name type="scientific">Anaeramoeba ignava</name>
    <name type="common">Anaerobic marine amoeba</name>
    <dbReference type="NCBI Taxonomy" id="1746090"/>
    <lineage>
        <taxon>Eukaryota</taxon>
        <taxon>Metamonada</taxon>
        <taxon>Anaeramoebidae</taxon>
        <taxon>Anaeramoeba</taxon>
    </lineage>
</organism>
<gene>
    <name evidence="4" type="ORF">M0811_00689</name>
</gene>
<feature type="chain" id="PRO_5040511168" evidence="2">
    <location>
        <begin position="22"/>
        <end position="447"/>
    </location>
</feature>
<dbReference type="Gene3D" id="2.40.70.10">
    <property type="entry name" value="Acid Proteases"/>
    <property type="match status" value="1"/>
</dbReference>
<dbReference type="EMBL" id="JAPDFW010000070">
    <property type="protein sequence ID" value="KAJ5074061.1"/>
    <property type="molecule type" value="Genomic_DNA"/>
</dbReference>
<dbReference type="InterPro" id="IPR021109">
    <property type="entry name" value="Peptidase_aspartic_dom_sf"/>
</dbReference>
<keyword evidence="4" id="KW-0378">Hydrolase</keyword>
<dbReference type="GO" id="GO:0006508">
    <property type="term" value="P:proteolysis"/>
    <property type="evidence" value="ECO:0007669"/>
    <property type="project" value="UniProtKB-KW"/>
</dbReference>
<dbReference type="OrthoDB" id="441724at2759"/>
<name>A0A9Q0LIM6_ANAIG</name>
<dbReference type="PROSITE" id="PS51767">
    <property type="entry name" value="PEPTIDASE_A1"/>
    <property type="match status" value="1"/>
</dbReference>
<sequence length="447" mass="51741">MNKILNLIFIIFIELIKFTISIKESTLPIREIKLSKTTEYNAYAMPIQIGTNNETLNLIFSNSRNSTSIFVKSFCEYNIDSNTTCYNTSSSSNYSINDETIFNDSFSNEMSDIYYIYQNTSDTIFIDNFLIGYDAQFDSIINYNSSVSADHIFPPSSGYIGISEVLIDNQIFGSLMKKITEENGSNIFAIDFRNYLMDLGGYKDPNKTLVWSEIDIDPKQINYTFSIYEFNICGANILSNFSSYFFAEITTDIPCLLLPSTLFIYILNYFNLTCYNFYCTFPSIENLPSFSFKLSENGRYFFIPLISLFMGYDHLNQAKFCLQRSRHNIFFEFGNLVLSNFYVVFDLENRRIGLDQSQNQTNSLEQCIPKKKCIGDQTFYEPGNACNNPNCYEYYFLQLDESTKECKKSTTSIILFFLILILFSVLEILTHCWELRLSNKAKESSQD</sequence>
<keyword evidence="4" id="KW-0645">Protease</keyword>
<evidence type="ECO:0000259" key="3">
    <source>
        <dbReference type="PROSITE" id="PS51767"/>
    </source>
</evidence>
<accession>A0A9Q0LIM6</accession>
<dbReference type="Pfam" id="PF00026">
    <property type="entry name" value="Asp"/>
    <property type="match status" value="1"/>
</dbReference>
<dbReference type="AlphaFoldDB" id="A0A9Q0LIM6"/>
<reference evidence="4" key="1">
    <citation type="submission" date="2022-10" db="EMBL/GenBank/DDBJ databases">
        <title>Novel sulphate-reducing endosymbionts in the free-living metamonad Anaeramoeba.</title>
        <authorList>
            <person name="Jerlstrom-Hultqvist J."/>
            <person name="Cepicka I."/>
            <person name="Gallot-Lavallee L."/>
            <person name="Salas-Leiva D."/>
            <person name="Curtis B.A."/>
            <person name="Zahonova K."/>
            <person name="Pipaliya S."/>
            <person name="Dacks J."/>
            <person name="Roger A.J."/>
        </authorList>
    </citation>
    <scope>NUCLEOTIDE SEQUENCE</scope>
    <source>
        <strain evidence="4">BMAN</strain>
    </source>
</reference>
<dbReference type="GO" id="GO:0008233">
    <property type="term" value="F:peptidase activity"/>
    <property type="evidence" value="ECO:0007669"/>
    <property type="project" value="UniProtKB-KW"/>
</dbReference>
<evidence type="ECO:0000256" key="2">
    <source>
        <dbReference type="SAM" id="SignalP"/>
    </source>
</evidence>